<keyword evidence="7" id="KW-1185">Reference proteome</keyword>
<evidence type="ECO:0000256" key="2">
    <source>
        <dbReference type="ARBA" id="ARBA00023125"/>
    </source>
</evidence>
<keyword evidence="2 4" id="KW-0238">DNA-binding</keyword>
<dbReference type="InterPro" id="IPR054156">
    <property type="entry name" value="YxaF_TetR_C"/>
</dbReference>
<dbReference type="InterPro" id="IPR009057">
    <property type="entry name" value="Homeodomain-like_sf"/>
</dbReference>
<dbReference type="PANTHER" id="PTHR47506">
    <property type="entry name" value="TRANSCRIPTIONAL REGULATORY PROTEIN"/>
    <property type="match status" value="1"/>
</dbReference>
<dbReference type="SUPFAM" id="SSF48498">
    <property type="entry name" value="Tetracyclin repressor-like, C-terminal domain"/>
    <property type="match status" value="1"/>
</dbReference>
<evidence type="ECO:0000256" key="3">
    <source>
        <dbReference type="ARBA" id="ARBA00023163"/>
    </source>
</evidence>
<dbReference type="SUPFAM" id="SSF46689">
    <property type="entry name" value="Homeodomain-like"/>
    <property type="match status" value="1"/>
</dbReference>
<keyword evidence="1" id="KW-0805">Transcription regulation</keyword>
<dbReference type="InterPro" id="IPR001647">
    <property type="entry name" value="HTH_TetR"/>
</dbReference>
<keyword evidence="3" id="KW-0804">Transcription</keyword>
<organism evidence="6 7">
    <name type="scientific">Conexibacter stalactiti</name>
    <dbReference type="NCBI Taxonomy" id="1940611"/>
    <lineage>
        <taxon>Bacteria</taxon>
        <taxon>Bacillati</taxon>
        <taxon>Actinomycetota</taxon>
        <taxon>Thermoleophilia</taxon>
        <taxon>Solirubrobacterales</taxon>
        <taxon>Conexibacteraceae</taxon>
        <taxon>Conexibacter</taxon>
    </lineage>
</organism>
<dbReference type="Pfam" id="PF21993">
    <property type="entry name" value="TetR_C_13_2"/>
    <property type="match status" value="1"/>
</dbReference>
<dbReference type="RefSeq" id="WP_318596270.1">
    <property type="nucleotide sequence ID" value="NZ_JAWSTH010000011.1"/>
</dbReference>
<feature type="domain" description="HTH tetR-type" evidence="5">
    <location>
        <begin position="5"/>
        <end position="65"/>
    </location>
</feature>
<evidence type="ECO:0000259" key="5">
    <source>
        <dbReference type="PROSITE" id="PS50977"/>
    </source>
</evidence>
<dbReference type="Gene3D" id="1.10.357.10">
    <property type="entry name" value="Tetracycline Repressor, domain 2"/>
    <property type="match status" value="1"/>
</dbReference>
<proteinExistence type="predicted"/>
<dbReference type="Pfam" id="PF00440">
    <property type="entry name" value="TetR_N"/>
    <property type="match status" value="1"/>
</dbReference>
<gene>
    <name evidence="6" type="ORF">R7226_06685</name>
</gene>
<dbReference type="Proteomes" id="UP001284601">
    <property type="component" value="Unassembled WGS sequence"/>
</dbReference>
<evidence type="ECO:0000313" key="7">
    <source>
        <dbReference type="Proteomes" id="UP001284601"/>
    </source>
</evidence>
<evidence type="ECO:0000256" key="4">
    <source>
        <dbReference type="PROSITE-ProRule" id="PRU00335"/>
    </source>
</evidence>
<comment type="caution">
    <text evidence="6">The sequence shown here is derived from an EMBL/GenBank/DDBJ whole genome shotgun (WGS) entry which is preliminary data.</text>
</comment>
<reference evidence="7" key="1">
    <citation type="submission" date="2023-07" db="EMBL/GenBank/DDBJ databases">
        <title>Conexibacter stalactiti sp. nov., isolated from stalactites in a lava cave and emended description of the genus Conexibacter.</title>
        <authorList>
            <person name="Lee S.D."/>
        </authorList>
    </citation>
    <scope>NUCLEOTIDE SEQUENCE [LARGE SCALE GENOMIC DNA]</scope>
    <source>
        <strain evidence="7">KCTC 39840</strain>
    </source>
</reference>
<feature type="DNA-binding region" description="H-T-H motif" evidence="4">
    <location>
        <begin position="28"/>
        <end position="47"/>
    </location>
</feature>
<evidence type="ECO:0000313" key="6">
    <source>
        <dbReference type="EMBL" id="MDW5594012.1"/>
    </source>
</evidence>
<name>A0ABU4HL63_9ACTN</name>
<dbReference type="InterPro" id="IPR036271">
    <property type="entry name" value="Tet_transcr_reg_TetR-rel_C_sf"/>
</dbReference>
<accession>A0ABU4HL63</accession>
<evidence type="ECO:0000256" key="1">
    <source>
        <dbReference type="ARBA" id="ARBA00023015"/>
    </source>
</evidence>
<dbReference type="EMBL" id="JAWSTH010000011">
    <property type="protein sequence ID" value="MDW5594012.1"/>
    <property type="molecule type" value="Genomic_DNA"/>
</dbReference>
<sequence length="194" mass="20224">MSSTPTTKERIVIASAELFRRQGYTGTGVKQIVAAAQAPFGSLYHHFPGGKEQLGEQVIRIAGGMYGELVSAVFDPAPDVVTGTEQVFTLAAQHLAESDYADACPIATIALEIASSSEPMRIATAEVFEGWLEKLASRFTAAGIDPATARTLALTTLSLLEGAFVLCRAARTTEALLAAGTQAAAAVRAALPEA</sequence>
<protein>
    <submittedName>
        <fullName evidence="6">TetR/AcrR family transcriptional regulator</fullName>
    </submittedName>
</protein>
<dbReference type="PANTHER" id="PTHR47506:SF3">
    <property type="entry name" value="HTH-TYPE TRANSCRIPTIONAL REGULATOR LMRA"/>
    <property type="match status" value="1"/>
</dbReference>
<dbReference type="PROSITE" id="PS50977">
    <property type="entry name" value="HTH_TETR_2"/>
    <property type="match status" value="1"/>
</dbReference>